<proteinExistence type="predicted"/>
<dbReference type="EMBL" id="JAWDGP010005901">
    <property type="protein sequence ID" value="KAK3750125.1"/>
    <property type="molecule type" value="Genomic_DNA"/>
</dbReference>
<reference evidence="1" key="1">
    <citation type="journal article" date="2023" name="G3 (Bethesda)">
        <title>A reference genome for the long-term kleptoplast-retaining sea slug Elysia crispata morphotype clarki.</title>
        <authorList>
            <person name="Eastman K.E."/>
            <person name="Pendleton A.L."/>
            <person name="Shaikh M.A."/>
            <person name="Suttiyut T."/>
            <person name="Ogas R."/>
            <person name="Tomko P."/>
            <person name="Gavelis G."/>
            <person name="Widhalm J.R."/>
            <person name="Wisecaver J.H."/>
        </authorList>
    </citation>
    <scope>NUCLEOTIDE SEQUENCE</scope>
    <source>
        <strain evidence="1">ECLA1</strain>
    </source>
</reference>
<organism evidence="1 2">
    <name type="scientific">Elysia crispata</name>
    <name type="common">lettuce slug</name>
    <dbReference type="NCBI Taxonomy" id="231223"/>
    <lineage>
        <taxon>Eukaryota</taxon>
        <taxon>Metazoa</taxon>
        <taxon>Spiralia</taxon>
        <taxon>Lophotrochozoa</taxon>
        <taxon>Mollusca</taxon>
        <taxon>Gastropoda</taxon>
        <taxon>Heterobranchia</taxon>
        <taxon>Euthyneura</taxon>
        <taxon>Panpulmonata</taxon>
        <taxon>Sacoglossa</taxon>
        <taxon>Placobranchoidea</taxon>
        <taxon>Plakobranchidae</taxon>
        <taxon>Elysia</taxon>
    </lineage>
</organism>
<evidence type="ECO:0000313" key="1">
    <source>
        <dbReference type="EMBL" id="KAK3750125.1"/>
    </source>
</evidence>
<dbReference type="AlphaFoldDB" id="A0AAE0YLA8"/>
<dbReference type="Proteomes" id="UP001283361">
    <property type="component" value="Unassembled WGS sequence"/>
</dbReference>
<accession>A0AAE0YLA8</accession>
<gene>
    <name evidence="1" type="ORF">RRG08_045654</name>
</gene>
<evidence type="ECO:0000313" key="2">
    <source>
        <dbReference type="Proteomes" id="UP001283361"/>
    </source>
</evidence>
<comment type="caution">
    <text evidence="1">The sequence shown here is derived from an EMBL/GenBank/DDBJ whole genome shotgun (WGS) entry which is preliminary data.</text>
</comment>
<keyword evidence="2" id="KW-1185">Reference proteome</keyword>
<sequence>MTFALSHCRKALTRPSYPRGLIVGCRLTNSILPYMSRFKSNLHNSQSSGLKVGLQMLIQLIGTACPDRIQMAIKHLCIPPDVSQGEER</sequence>
<name>A0AAE0YLA8_9GAST</name>
<protein>
    <submittedName>
        <fullName evidence="1">Uncharacterized protein</fullName>
    </submittedName>
</protein>